<dbReference type="SUPFAM" id="SSF55874">
    <property type="entry name" value="ATPase domain of HSP90 chaperone/DNA topoisomerase II/histidine kinase"/>
    <property type="match status" value="1"/>
</dbReference>
<feature type="transmembrane region" description="Helical" evidence="4">
    <location>
        <begin position="100"/>
        <end position="120"/>
    </location>
</feature>
<dbReference type="Proteomes" id="UP000029864">
    <property type="component" value="Unassembled WGS sequence"/>
</dbReference>
<dbReference type="Pfam" id="PF04024">
    <property type="entry name" value="PspC"/>
    <property type="match status" value="1"/>
</dbReference>
<evidence type="ECO:0000313" key="8">
    <source>
        <dbReference type="Proteomes" id="UP000029864"/>
    </source>
</evidence>
<dbReference type="InterPro" id="IPR050482">
    <property type="entry name" value="Sensor_HK_TwoCompSys"/>
</dbReference>
<dbReference type="EMBL" id="JPXF01000010">
    <property type="protein sequence ID" value="KGJ79731.1"/>
    <property type="molecule type" value="Genomic_DNA"/>
</dbReference>
<keyword evidence="4" id="KW-1133">Transmembrane helix</keyword>
<dbReference type="Proteomes" id="UP000561726">
    <property type="component" value="Unassembled WGS sequence"/>
</dbReference>
<protein>
    <submittedName>
        <fullName evidence="7">Signal transduction histidine kinase/phage shock protein PspC (Stress-responsive transcriptional regulator)</fullName>
    </submittedName>
</protein>
<comment type="caution">
    <text evidence="6">The sequence shown here is derived from an EMBL/GenBank/DDBJ whole genome shotgun (WGS) entry which is preliminary data.</text>
</comment>
<dbReference type="GO" id="GO:0000160">
    <property type="term" value="P:phosphorelay signal transduction system"/>
    <property type="evidence" value="ECO:0007669"/>
    <property type="project" value="UniProtKB-KW"/>
</dbReference>
<evidence type="ECO:0000259" key="5">
    <source>
        <dbReference type="Pfam" id="PF04024"/>
    </source>
</evidence>
<dbReference type="PANTHER" id="PTHR24421">
    <property type="entry name" value="NITRATE/NITRITE SENSOR PROTEIN NARX-RELATED"/>
    <property type="match status" value="1"/>
</dbReference>
<evidence type="ECO:0000313" key="9">
    <source>
        <dbReference type="Proteomes" id="UP000561726"/>
    </source>
</evidence>
<accession>A0A099JNJ5</accession>
<keyword evidence="2 7" id="KW-0418">Kinase</keyword>
<dbReference type="AlphaFoldDB" id="A0A099JNJ5"/>
<dbReference type="STRING" id="1001240.GY21_04200"/>
<dbReference type="Gene3D" id="3.30.565.10">
    <property type="entry name" value="Histidine kinase-like ATPase, C-terminal domain"/>
    <property type="match status" value="1"/>
</dbReference>
<keyword evidence="3" id="KW-0902">Two-component regulatory system</keyword>
<dbReference type="GO" id="GO:0016301">
    <property type="term" value="F:kinase activity"/>
    <property type="evidence" value="ECO:0007669"/>
    <property type="project" value="UniProtKB-KW"/>
</dbReference>
<sequence length="420" mass="43384">MSRPRLRLIGGVCAGFAEHTGLSVGPVRVAAVLLAFCGGAGALLYAWLWATTPSGSADLGAAIPKLSLTRAASVPPSPAPVPADAPPVAGARAPDATRPVPLAGIVLGAALLLTGAALLANRLGATISFALVIPTVVVLAGVYFAWRQFGELRSGAAPSSSAAFVRTLGALLLTAVGIVLFFVTGDNPSIWTVLAAAVSVLLGLAIVTAPWFVRLSSDLADERAARAREAERADIAAHLHDSVLQTLALIQQKAGPHSEAARLARAQERELREWLFIGSNDERVDLATELRRAASLIEADFAVQFDVVAVGNVPDEAPEPLLAAAREAMFNAARHAGGTVSVYLECGRDGTQLSVTDRGPGFRLDDVPDDRFGVRESILGRMRRAGGTAVVGPGPGGSGTEILLSLPGTPIDSPSEQAHP</sequence>
<feature type="transmembrane region" description="Helical" evidence="4">
    <location>
        <begin position="190"/>
        <end position="213"/>
    </location>
</feature>
<keyword evidence="4" id="KW-0472">Membrane</keyword>
<feature type="transmembrane region" description="Helical" evidence="4">
    <location>
        <begin position="27"/>
        <end position="48"/>
    </location>
</feature>
<organism evidence="6 8">
    <name type="scientific">Cryobacterium roopkundense</name>
    <dbReference type="NCBI Taxonomy" id="1001240"/>
    <lineage>
        <taxon>Bacteria</taxon>
        <taxon>Bacillati</taxon>
        <taxon>Actinomycetota</taxon>
        <taxon>Actinomycetes</taxon>
        <taxon>Micrococcales</taxon>
        <taxon>Microbacteriaceae</taxon>
        <taxon>Cryobacterium</taxon>
    </lineage>
</organism>
<proteinExistence type="predicted"/>
<dbReference type="InterPro" id="IPR007168">
    <property type="entry name" value="Phageshock_PspC_N"/>
</dbReference>
<keyword evidence="8" id="KW-1185">Reference proteome</keyword>
<feature type="transmembrane region" description="Helical" evidence="4">
    <location>
        <begin position="126"/>
        <end position="146"/>
    </location>
</feature>
<evidence type="ECO:0000256" key="3">
    <source>
        <dbReference type="ARBA" id="ARBA00023012"/>
    </source>
</evidence>
<dbReference type="RefSeq" id="WP_035835405.1">
    <property type="nucleotide sequence ID" value="NZ_JACHBQ010000001.1"/>
</dbReference>
<gene>
    <name evidence="7" type="ORF">BJ997_003268</name>
    <name evidence="6" type="ORF">GY21_04200</name>
</gene>
<evidence type="ECO:0000256" key="1">
    <source>
        <dbReference type="ARBA" id="ARBA00022679"/>
    </source>
</evidence>
<evidence type="ECO:0000256" key="4">
    <source>
        <dbReference type="SAM" id="Phobius"/>
    </source>
</evidence>
<dbReference type="EMBL" id="JACHBQ010000001">
    <property type="protein sequence ID" value="MBB5642720.1"/>
    <property type="molecule type" value="Genomic_DNA"/>
</dbReference>
<reference evidence="7 9" key="2">
    <citation type="submission" date="2020-08" db="EMBL/GenBank/DDBJ databases">
        <title>Sequencing the genomes of 1000 actinobacteria strains.</title>
        <authorList>
            <person name="Klenk H.-P."/>
        </authorList>
    </citation>
    <scope>NUCLEOTIDE SEQUENCE [LARGE SCALE GENOMIC DNA]</scope>
    <source>
        <strain evidence="7 9">DSM 21065</strain>
    </source>
</reference>
<dbReference type="PANTHER" id="PTHR24421:SF61">
    <property type="entry name" value="OXYGEN SENSOR HISTIDINE KINASE NREB"/>
    <property type="match status" value="1"/>
</dbReference>
<evidence type="ECO:0000256" key="2">
    <source>
        <dbReference type="ARBA" id="ARBA00022777"/>
    </source>
</evidence>
<reference evidence="6 8" key="1">
    <citation type="submission" date="2014-08" db="EMBL/GenBank/DDBJ databases">
        <authorList>
            <person name="Sisinthy S."/>
        </authorList>
    </citation>
    <scope>NUCLEOTIDE SEQUENCE [LARGE SCALE GENOMIC DNA]</scope>
    <source>
        <strain evidence="6 8">RuG17</strain>
    </source>
</reference>
<keyword evidence="1" id="KW-0808">Transferase</keyword>
<keyword evidence="4" id="KW-0812">Transmembrane</keyword>
<dbReference type="eggNOG" id="COG4585">
    <property type="taxonomic scope" value="Bacteria"/>
</dbReference>
<evidence type="ECO:0000313" key="7">
    <source>
        <dbReference type="EMBL" id="MBB5642720.1"/>
    </source>
</evidence>
<feature type="domain" description="Phage shock protein PspC N-terminal" evidence="5">
    <location>
        <begin position="5"/>
        <end position="54"/>
    </location>
</feature>
<evidence type="ECO:0000313" key="6">
    <source>
        <dbReference type="EMBL" id="KGJ79731.1"/>
    </source>
</evidence>
<name>A0A099JNJ5_9MICO</name>
<feature type="transmembrane region" description="Helical" evidence="4">
    <location>
        <begin position="167"/>
        <end position="184"/>
    </location>
</feature>
<dbReference type="InterPro" id="IPR036890">
    <property type="entry name" value="HATPase_C_sf"/>
</dbReference>